<dbReference type="FunFam" id="1.10.510.10:FF:000203">
    <property type="entry name" value="Cyclin-dependent kinase 9"/>
    <property type="match status" value="1"/>
</dbReference>
<keyword evidence="17" id="KW-0539">Nucleus</keyword>
<feature type="domain" description="Protein kinase" evidence="23">
    <location>
        <begin position="104"/>
        <end position="426"/>
    </location>
</feature>
<feature type="compositionally biased region" description="Low complexity" evidence="21">
    <location>
        <begin position="508"/>
        <end position="524"/>
    </location>
</feature>
<dbReference type="Pfam" id="PF00001">
    <property type="entry name" value="7tm_1"/>
    <property type="match status" value="1"/>
</dbReference>
<comment type="similarity">
    <text evidence="3">Belongs to the protein kinase superfamily. CMGC Ser/Thr protein kinase family. CDC2/CDKX subfamily.</text>
</comment>
<dbReference type="PRINTS" id="PR00237">
    <property type="entry name" value="GPCRRHODOPSN"/>
</dbReference>
<feature type="transmembrane region" description="Helical" evidence="22">
    <location>
        <begin position="811"/>
        <end position="835"/>
    </location>
</feature>
<dbReference type="PROSITE" id="PS50262">
    <property type="entry name" value="G_PROTEIN_RECEP_F1_2"/>
    <property type="match status" value="1"/>
</dbReference>
<accession>A0A914H4W2</accession>
<dbReference type="PROSITE" id="PS00108">
    <property type="entry name" value="PROTEIN_KINASE_ST"/>
    <property type="match status" value="1"/>
</dbReference>
<feature type="compositionally biased region" description="Low complexity" evidence="21">
    <location>
        <begin position="1405"/>
        <end position="1427"/>
    </location>
</feature>
<dbReference type="InterPro" id="IPR000276">
    <property type="entry name" value="GPCR_Rhodpsn"/>
</dbReference>
<keyword evidence="11 22" id="KW-1133">Transmembrane helix</keyword>
<dbReference type="GO" id="GO:0005524">
    <property type="term" value="F:ATP binding"/>
    <property type="evidence" value="ECO:0007669"/>
    <property type="project" value="UniProtKB-UniRule"/>
</dbReference>
<evidence type="ECO:0000256" key="19">
    <source>
        <dbReference type="ARBA" id="ARBA00048367"/>
    </source>
</evidence>
<feature type="transmembrane region" description="Helical" evidence="22">
    <location>
        <begin position="775"/>
        <end position="799"/>
    </location>
</feature>
<feature type="compositionally biased region" description="Basic and acidic residues" evidence="21">
    <location>
        <begin position="1386"/>
        <end position="1399"/>
    </location>
</feature>
<dbReference type="InterPro" id="IPR008271">
    <property type="entry name" value="Ser/Thr_kinase_AS"/>
</dbReference>
<dbReference type="InterPro" id="IPR017441">
    <property type="entry name" value="Protein_kinase_ATP_BS"/>
</dbReference>
<evidence type="ECO:0000256" key="7">
    <source>
        <dbReference type="ARBA" id="ARBA00022692"/>
    </source>
</evidence>
<evidence type="ECO:0000313" key="26">
    <source>
        <dbReference type="WBParaSite" id="Gr19_v10_g13260.t3"/>
    </source>
</evidence>
<keyword evidence="7 22" id="KW-0812">Transmembrane</keyword>
<evidence type="ECO:0000256" key="10">
    <source>
        <dbReference type="ARBA" id="ARBA00022840"/>
    </source>
</evidence>
<evidence type="ECO:0000256" key="17">
    <source>
        <dbReference type="ARBA" id="ARBA00023242"/>
    </source>
</evidence>
<keyword evidence="12" id="KW-0297">G-protein coupled receptor</keyword>
<evidence type="ECO:0000256" key="2">
    <source>
        <dbReference type="ARBA" id="ARBA00004651"/>
    </source>
</evidence>
<evidence type="ECO:0000256" key="14">
    <source>
        <dbReference type="ARBA" id="ARBA00023157"/>
    </source>
</evidence>
<comment type="catalytic activity">
    <reaction evidence="19">
        <text>L-seryl-[protein] + ATP = O-phospho-L-seryl-[protein] + ADP + H(+)</text>
        <dbReference type="Rhea" id="RHEA:17989"/>
        <dbReference type="Rhea" id="RHEA-COMP:9863"/>
        <dbReference type="Rhea" id="RHEA-COMP:11604"/>
        <dbReference type="ChEBI" id="CHEBI:15378"/>
        <dbReference type="ChEBI" id="CHEBI:29999"/>
        <dbReference type="ChEBI" id="CHEBI:30616"/>
        <dbReference type="ChEBI" id="CHEBI:83421"/>
        <dbReference type="ChEBI" id="CHEBI:456216"/>
        <dbReference type="EC" id="2.7.11.22"/>
    </reaction>
</comment>
<feature type="transmembrane region" description="Helical" evidence="22">
    <location>
        <begin position="1312"/>
        <end position="1334"/>
    </location>
</feature>
<evidence type="ECO:0000256" key="21">
    <source>
        <dbReference type="SAM" id="MobiDB-lite"/>
    </source>
</evidence>
<dbReference type="InterPro" id="IPR050108">
    <property type="entry name" value="CDK"/>
</dbReference>
<dbReference type="GO" id="GO:0005886">
    <property type="term" value="C:plasma membrane"/>
    <property type="evidence" value="ECO:0007669"/>
    <property type="project" value="UniProtKB-SubCell"/>
</dbReference>
<feature type="region of interest" description="Disordered" evidence="21">
    <location>
        <begin position="610"/>
        <end position="675"/>
    </location>
</feature>
<keyword evidence="8 20" id="KW-0547">Nucleotide-binding</keyword>
<dbReference type="InterPro" id="IPR000719">
    <property type="entry name" value="Prot_kinase_dom"/>
</dbReference>
<evidence type="ECO:0000256" key="3">
    <source>
        <dbReference type="ARBA" id="ARBA00006485"/>
    </source>
</evidence>
<evidence type="ECO:0000256" key="11">
    <source>
        <dbReference type="ARBA" id="ARBA00022989"/>
    </source>
</evidence>
<evidence type="ECO:0000256" key="8">
    <source>
        <dbReference type="ARBA" id="ARBA00022741"/>
    </source>
</evidence>
<dbReference type="GO" id="GO:0005634">
    <property type="term" value="C:nucleus"/>
    <property type="evidence" value="ECO:0007669"/>
    <property type="project" value="UniProtKB-SubCell"/>
</dbReference>
<keyword evidence="5" id="KW-0723">Serine/threonine-protein kinase</keyword>
<feature type="region of interest" description="Disordered" evidence="21">
    <location>
        <begin position="1354"/>
        <end position="1480"/>
    </location>
</feature>
<keyword evidence="25" id="KW-1185">Reference proteome</keyword>
<keyword evidence="16" id="KW-0807">Transducer</keyword>
<feature type="binding site" evidence="20">
    <location>
        <position position="133"/>
    </location>
    <ligand>
        <name>ATP</name>
        <dbReference type="ChEBI" id="CHEBI:30616"/>
    </ligand>
</feature>
<evidence type="ECO:0000256" key="1">
    <source>
        <dbReference type="ARBA" id="ARBA00004123"/>
    </source>
</evidence>
<evidence type="ECO:0000313" key="25">
    <source>
        <dbReference type="Proteomes" id="UP000887572"/>
    </source>
</evidence>
<evidence type="ECO:0000256" key="15">
    <source>
        <dbReference type="ARBA" id="ARBA00023170"/>
    </source>
</evidence>
<keyword evidence="14" id="KW-1015">Disulfide bond</keyword>
<feature type="transmembrane region" description="Helical" evidence="22">
    <location>
        <begin position="933"/>
        <end position="959"/>
    </location>
</feature>
<evidence type="ECO:0000259" key="24">
    <source>
        <dbReference type="PROSITE" id="PS50262"/>
    </source>
</evidence>
<sequence length="1584" mass="179536">MEFTAVVFFPTTGHFVRFVLPDFCPRLIFRERFPLIVCFSSPSPFAVSYSPLLLSINGAMNGINNVKDYDTKVQAIFEQCRISQKLLNYVENFNYPYVSDVTYYEQLLKIGQGTFGEVFKARCKRTGRLVALKKILMENEKEGFPITALREIKMLQRLRHLHITELVEVCTSRQRSGKEKFCFYLVFTFCEHDLAGLLSNVQVKIRLVDIKTMMQHILRGLHKIHNSQILHRDMKAANVLITGDGVLKLADFGLARLMYKQPEYCYTNRVVTLWYRPPELLLGTRHYGPAIDIWGAGCILAELWIRAPILQGNTEQSQLELISKLCGSINPHSWPGCDKLPYYNNLQGSLQQNLPRRVRERINPFLQRWANSFMARSDEHLDGFTQYLASFSTQNNEQALSLIDLMLTLNPEKRPTASAALDHNFFFEAPMPANNIQELLQQLKGTNLFEYTSGCGAHANRRRPVAPAAPMHQQQQMRGKVSAVGGTMHRTTGGGQQRTQHHLGGPLNVERQQQQQHVNQAAEQPAVLRRPQSSSAGGGGGAPSSSWVHQQQPTTSSQHFVAPSLHESPMKTGTHQQQRSGEQQRKVLNIQQQQHQNIPVAEHHHKTGNALVRMTPPPPPLLMRPSTPNSAPFRHGQPQQYTAQRQPIRPQRSSQNQRQPHPKFFNRTCLGNSHTPHRHKIELNIRQHPKCHPHNKPPPSRSLLLTLQHISQIFMDVTSYREALFANFHQQTLAPFSHSMEHHQIAVPNANEAQRHIRMPITQFADIDAELSPQWVWLLLVTMPISCIVGNTLVVAAVLSNKSLQTPTNYLLLSLACADLMVGTLVAPFHIYMTINSLHWHLPALTCYIYCVLDVLASTSSIIHLLLISMDRLVAATKPADYKTHKHRRRVYMAIAFCWLFSVCLSLPLVFGFNADTERYLLEEHHCGIYNPTYMFGSSIFAFFLPLFFMSLIYGYIFYTLKRRLRAIQLQEMAGGQFLGFGADLGNIATSAMETVIGIDQKNRNMITWEKPLLKKIEETAAEHASSLNESEREQLQNILQATSSSAASRASDCECANVLERRRRGIPPNRAAEASPGNAFIVEEREEISQGHSSSLILDAVTASGPVFGRDSNIANPAVFGVNQKPEQLGMNMLEVPNMNSLSKRRHSDNGQRRRISVISSNLLVDVREMEKRQRRLSLQPPGENEIEQGNLLKAQNRIGSKKSMRRLSELISGWERPSRSSLGQLLAFARRDSVYIARKKLAGLKDWALDLIAKLKSKQGLAIRREARATKLVATVMGVFLVCWAPYFSMNLYKIFKLYNGGWTHDSEFSFHWLSALGYLNSSLNFFIYSAINKKFRITFWRLLGLRRSQRKKRSWMLPPPQHKNRKRRRTDTEQQQQQQKQLQQEHKSPSRSREGDGGTGGRSVSVSTYGVTAQQQQNKHQQQKSIVVRMPKGGQIGGEESRRRRRRKNNAPPEDSGGEPTKKPRKRKKRFVSMIPLSRHLSIRKPQIVIEDLADPIKPSVSISAGGETTYRRSSDDCIQRSCSEVFGGGIVFPSGVHHNSRRGSAMSNSSASLQLHDIHQIEALSAEEIAEVEVKPEVFI</sequence>
<dbReference type="GO" id="GO:0004693">
    <property type="term" value="F:cyclin-dependent protein serine/threonine kinase activity"/>
    <property type="evidence" value="ECO:0007669"/>
    <property type="project" value="UniProtKB-EC"/>
</dbReference>
<dbReference type="SUPFAM" id="SSF56112">
    <property type="entry name" value="Protein kinase-like (PK-like)"/>
    <property type="match status" value="1"/>
</dbReference>
<evidence type="ECO:0000256" key="22">
    <source>
        <dbReference type="SAM" id="Phobius"/>
    </source>
</evidence>
<dbReference type="Gene3D" id="3.30.200.20">
    <property type="entry name" value="Phosphorylase Kinase, domain 1"/>
    <property type="match status" value="1"/>
</dbReference>
<dbReference type="Gene3D" id="1.20.1070.10">
    <property type="entry name" value="Rhodopsin 7-helix transmembrane proteins"/>
    <property type="match status" value="2"/>
</dbReference>
<name>A0A914H4W2_GLORO</name>
<keyword evidence="10 20" id="KW-0067">ATP-binding</keyword>
<dbReference type="PANTHER" id="PTHR24056:SF233">
    <property type="entry name" value="CYCLIN-DEPENDENT KINASE 9"/>
    <property type="match status" value="1"/>
</dbReference>
<evidence type="ECO:0000256" key="9">
    <source>
        <dbReference type="ARBA" id="ARBA00022777"/>
    </source>
</evidence>
<evidence type="ECO:0000256" key="4">
    <source>
        <dbReference type="ARBA" id="ARBA00022475"/>
    </source>
</evidence>
<dbReference type="GO" id="GO:0004930">
    <property type="term" value="F:G protein-coupled receptor activity"/>
    <property type="evidence" value="ECO:0007669"/>
    <property type="project" value="UniProtKB-KW"/>
</dbReference>
<dbReference type="InterPro" id="IPR011009">
    <property type="entry name" value="Kinase-like_dom_sf"/>
</dbReference>
<proteinExistence type="inferred from homology"/>
<feature type="transmembrane region" description="Helical" evidence="22">
    <location>
        <begin position="891"/>
        <end position="913"/>
    </location>
</feature>
<dbReference type="SMART" id="SM01381">
    <property type="entry name" value="7TM_GPCR_Srsx"/>
    <property type="match status" value="1"/>
</dbReference>
<evidence type="ECO:0000256" key="16">
    <source>
        <dbReference type="ARBA" id="ARBA00023224"/>
    </source>
</evidence>
<reference evidence="26" key="1">
    <citation type="submission" date="2022-11" db="UniProtKB">
        <authorList>
            <consortium name="WormBaseParasite"/>
        </authorList>
    </citation>
    <scope>IDENTIFICATION</scope>
</reference>
<dbReference type="InterPro" id="IPR017452">
    <property type="entry name" value="GPCR_Rhodpsn_7TM"/>
</dbReference>
<dbReference type="Proteomes" id="UP000887572">
    <property type="component" value="Unplaced"/>
</dbReference>
<comment type="catalytic activity">
    <reaction evidence="18">
        <text>L-threonyl-[protein] + ATP = O-phospho-L-threonyl-[protein] + ADP + H(+)</text>
        <dbReference type="Rhea" id="RHEA:46608"/>
        <dbReference type="Rhea" id="RHEA-COMP:11060"/>
        <dbReference type="Rhea" id="RHEA-COMP:11605"/>
        <dbReference type="ChEBI" id="CHEBI:15378"/>
        <dbReference type="ChEBI" id="CHEBI:30013"/>
        <dbReference type="ChEBI" id="CHEBI:30616"/>
        <dbReference type="ChEBI" id="CHEBI:61977"/>
        <dbReference type="ChEBI" id="CHEBI:456216"/>
        <dbReference type="EC" id="2.7.11.22"/>
    </reaction>
</comment>
<dbReference type="GO" id="GO:0008353">
    <property type="term" value="F:RNA polymerase II CTD heptapeptide repeat kinase activity"/>
    <property type="evidence" value="ECO:0007669"/>
    <property type="project" value="TreeGrafter"/>
</dbReference>
<evidence type="ECO:0000259" key="23">
    <source>
        <dbReference type="PROSITE" id="PS50011"/>
    </source>
</evidence>
<evidence type="ECO:0000256" key="5">
    <source>
        <dbReference type="ARBA" id="ARBA00022527"/>
    </source>
</evidence>
<keyword evidence="13 22" id="KW-0472">Membrane</keyword>
<dbReference type="Gene3D" id="1.10.510.10">
    <property type="entry name" value="Transferase(Phosphotransferase) domain 1"/>
    <property type="match status" value="1"/>
</dbReference>
<keyword evidence="4" id="KW-1003">Cell membrane</keyword>
<dbReference type="SUPFAM" id="SSF81321">
    <property type="entry name" value="Family A G protein-coupled receptor-like"/>
    <property type="match status" value="1"/>
</dbReference>
<keyword evidence="6" id="KW-0808">Transferase</keyword>
<feature type="compositionally biased region" description="Low complexity" evidence="21">
    <location>
        <begin position="644"/>
        <end position="659"/>
    </location>
</feature>
<dbReference type="PROSITE" id="PS00107">
    <property type="entry name" value="PROTEIN_KINASE_ATP"/>
    <property type="match status" value="1"/>
</dbReference>
<comment type="subcellular location">
    <subcellularLocation>
        <location evidence="2">Cell membrane</location>
        <topology evidence="2">Multi-pass membrane protein</topology>
    </subcellularLocation>
    <subcellularLocation>
        <location evidence="1">Nucleus</location>
    </subcellularLocation>
</comment>
<dbReference type="SMART" id="SM00220">
    <property type="entry name" value="S_TKc"/>
    <property type="match status" value="1"/>
</dbReference>
<feature type="compositionally biased region" description="Low complexity" evidence="21">
    <location>
        <begin position="465"/>
        <end position="476"/>
    </location>
</feature>
<dbReference type="Pfam" id="PF00069">
    <property type="entry name" value="Pkinase"/>
    <property type="match status" value="1"/>
</dbReference>
<evidence type="ECO:0000256" key="13">
    <source>
        <dbReference type="ARBA" id="ARBA00023136"/>
    </source>
</evidence>
<evidence type="ECO:0000256" key="12">
    <source>
        <dbReference type="ARBA" id="ARBA00023040"/>
    </source>
</evidence>
<keyword evidence="9" id="KW-0418">Kinase</keyword>
<feature type="domain" description="G-protein coupled receptors family 1 profile" evidence="24">
    <location>
        <begin position="790"/>
        <end position="1331"/>
    </location>
</feature>
<feature type="compositionally biased region" description="Polar residues" evidence="21">
    <location>
        <begin position="547"/>
        <end position="559"/>
    </location>
</feature>
<dbReference type="FunFam" id="3.30.200.20:FF:000124">
    <property type="entry name" value="Cyclin-dependent kinase 4"/>
    <property type="match status" value="1"/>
</dbReference>
<dbReference type="WBParaSite" id="Gr19_v10_g13260.t3">
    <property type="protein sequence ID" value="Gr19_v10_g13260.t3"/>
    <property type="gene ID" value="Gr19_v10_g13260"/>
</dbReference>
<dbReference type="PROSITE" id="PS50011">
    <property type="entry name" value="PROTEIN_KINASE_DOM"/>
    <property type="match status" value="1"/>
</dbReference>
<dbReference type="PANTHER" id="PTHR24056">
    <property type="entry name" value="CELL DIVISION PROTEIN KINASE"/>
    <property type="match status" value="1"/>
</dbReference>
<feature type="transmembrane region" description="Helical" evidence="22">
    <location>
        <begin position="847"/>
        <end position="870"/>
    </location>
</feature>
<feature type="region of interest" description="Disordered" evidence="21">
    <location>
        <begin position="465"/>
        <end position="560"/>
    </location>
</feature>
<organism evidence="25 26">
    <name type="scientific">Globodera rostochiensis</name>
    <name type="common">Golden nematode worm</name>
    <name type="synonym">Heterodera rostochiensis</name>
    <dbReference type="NCBI Taxonomy" id="31243"/>
    <lineage>
        <taxon>Eukaryota</taxon>
        <taxon>Metazoa</taxon>
        <taxon>Ecdysozoa</taxon>
        <taxon>Nematoda</taxon>
        <taxon>Chromadorea</taxon>
        <taxon>Rhabditida</taxon>
        <taxon>Tylenchina</taxon>
        <taxon>Tylenchomorpha</taxon>
        <taxon>Tylenchoidea</taxon>
        <taxon>Heteroderidae</taxon>
        <taxon>Heteroderinae</taxon>
        <taxon>Globodera</taxon>
    </lineage>
</organism>
<feature type="transmembrane region" description="Helical" evidence="22">
    <location>
        <begin position="1274"/>
        <end position="1292"/>
    </location>
</feature>
<protein>
    <submittedName>
        <fullName evidence="26">Protein kinase domain-containing protein</fullName>
    </submittedName>
</protein>
<evidence type="ECO:0000256" key="20">
    <source>
        <dbReference type="PROSITE-ProRule" id="PRU10141"/>
    </source>
</evidence>
<dbReference type="FunFam" id="1.20.1070.10:FF:000523">
    <property type="entry name" value="5-hydroxytryptamine receptor 2B"/>
    <property type="match status" value="1"/>
</dbReference>
<keyword evidence="15" id="KW-0675">Receptor</keyword>
<evidence type="ECO:0000256" key="6">
    <source>
        <dbReference type="ARBA" id="ARBA00022679"/>
    </source>
</evidence>
<evidence type="ECO:0000256" key="18">
    <source>
        <dbReference type="ARBA" id="ARBA00047811"/>
    </source>
</evidence>